<sequence length="203" mass="21671">MPADVLEQGGERRGFFSRPPGKALIAVLAVAAVAGIAVSEFQRRESREHRAAPQPAVSSLPFEPGRVRLADEPTQGSAFENTAKDFVLQVSLQNHNQSPARVRGMAMPDRDPAFARLAVAVMPGFATGAEVSYDEVAAAAARAVPLDPGAVAQLTVAGRLRCTPRPADLDWLMVSVEDQPVQVELPDFDGRPWPAYVAAMLCS</sequence>
<comment type="caution">
    <text evidence="3">The sequence shown here is derived from an EMBL/GenBank/DDBJ whole genome shotgun (WGS) entry which is preliminary data.</text>
</comment>
<proteinExistence type="predicted"/>
<reference evidence="3 4" key="1">
    <citation type="submission" date="2020-08" db="EMBL/GenBank/DDBJ databases">
        <title>Sequencing the genomes of 1000 actinobacteria strains.</title>
        <authorList>
            <person name="Klenk H.-P."/>
        </authorList>
    </citation>
    <scope>NUCLEOTIDE SEQUENCE [LARGE SCALE GENOMIC DNA]</scope>
    <source>
        <strain evidence="3 4">DSM 45518</strain>
    </source>
</reference>
<keyword evidence="2" id="KW-0812">Transmembrane</keyword>
<dbReference type="EMBL" id="JACHMF010000001">
    <property type="protein sequence ID" value="MBB4691721.1"/>
    <property type="molecule type" value="Genomic_DNA"/>
</dbReference>
<organism evidence="3 4">
    <name type="scientific">Paractinoplanes abujensis</name>
    <dbReference type="NCBI Taxonomy" id="882441"/>
    <lineage>
        <taxon>Bacteria</taxon>
        <taxon>Bacillati</taxon>
        <taxon>Actinomycetota</taxon>
        <taxon>Actinomycetes</taxon>
        <taxon>Micromonosporales</taxon>
        <taxon>Micromonosporaceae</taxon>
        <taxon>Paractinoplanes</taxon>
    </lineage>
</organism>
<evidence type="ECO:0000256" key="1">
    <source>
        <dbReference type="SAM" id="MobiDB-lite"/>
    </source>
</evidence>
<accession>A0A7W7G2J3</accession>
<feature type="region of interest" description="Disordered" evidence="1">
    <location>
        <begin position="43"/>
        <end position="64"/>
    </location>
</feature>
<dbReference type="RefSeq" id="WP_184950511.1">
    <property type="nucleotide sequence ID" value="NZ_BOMC01000004.1"/>
</dbReference>
<feature type="transmembrane region" description="Helical" evidence="2">
    <location>
        <begin position="23"/>
        <end position="41"/>
    </location>
</feature>
<evidence type="ECO:0000256" key="2">
    <source>
        <dbReference type="SAM" id="Phobius"/>
    </source>
</evidence>
<gene>
    <name evidence="3" type="ORF">BKA14_001869</name>
</gene>
<dbReference type="AlphaFoldDB" id="A0A7W7G2J3"/>
<keyword evidence="4" id="KW-1185">Reference proteome</keyword>
<dbReference type="Proteomes" id="UP000542742">
    <property type="component" value="Unassembled WGS sequence"/>
</dbReference>
<evidence type="ECO:0000313" key="4">
    <source>
        <dbReference type="Proteomes" id="UP000542742"/>
    </source>
</evidence>
<evidence type="ECO:0000313" key="3">
    <source>
        <dbReference type="EMBL" id="MBB4691721.1"/>
    </source>
</evidence>
<keyword evidence="2" id="KW-1133">Transmembrane helix</keyword>
<keyword evidence="2" id="KW-0472">Membrane</keyword>
<name>A0A7W7G2J3_9ACTN</name>
<protein>
    <submittedName>
        <fullName evidence="3">Uncharacterized protein</fullName>
    </submittedName>
</protein>